<dbReference type="InterPro" id="IPR009057">
    <property type="entry name" value="Homeodomain-like_sf"/>
</dbReference>
<reference evidence="5" key="1">
    <citation type="journal article" date="2023" name="Int. J. Syst. Evol. Microbiol.">
        <title>Claveliimonas bilis gen. nov., sp. nov., deoxycholic acid-producing bacteria isolated from human faeces, and reclassification of Sellimonas monacensis Zenner et al. 2021 as Claveliimonas monacensis comb. nov.</title>
        <authorList>
            <person name="Hisatomi A."/>
            <person name="Kastawa N.W.E.P.G."/>
            <person name="Song I."/>
            <person name="Ohkuma M."/>
            <person name="Fukiya S."/>
            <person name="Sakamoto M."/>
        </authorList>
    </citation>
    <scope>NUCLEOTIDE SEQUENCE [LARGE SCALE GENOMIC DNA]</scope>
    <source>
        <strain evidence="5">12BBH14</strain>
    </source>
</reference>
<proteinExistence type="inferred from homology"/>
<dbReference type="SUPFAM" id="SSF46689">
    <property type="entry name" value="Homeodomain-like"/>
    <property type="match status" value="1"/>
</dbReference>
<evidence type="ECO:0000313" key="5">
    <source>
        <dbReference type="Proteomes" id="UP001305815"/>
    </source>
</evidence>
<evidence type="ECO:0000313" key="4">
    <source>
        <dbReference type="EMBL" id="BDZ76019.1"/>
    </source>
</evidence>
<accession>A0ABN6YY19</accession>
<comment type="similarity">
    <text evidence="1">Belongs to the CdaR family.</text>
</comment>
<dbReference type="Proteomes" id="UP001305815">
    <property type="component" value="Chromosome"/>
</dbReference>
<dbReference type="EMBL" id="AP027742">
    <property type="protein sequence ID" value="BDZ76019.1"/>
    <property type="molecule type" value="Genomic_DNA"/>
</dbReference>
<dbReference type="Gene3D" id="1.10.10.2840">
    <property type="entry name" value="PucR C-terminal helix-turn-helix domain"/>
    <property type="match status" value="1"/>
</dbReference>
<evidence type="ECO:0000259" key="2">
    <source>
        <dbReference type="Pfam" id="PF13556"/>
    </source>
</evidence>
<dbReference type="InterPro" id="IPR042070">
    <property type="entry name" value="PucR_C-HTH_sf"/>
</dbReference>
<dbReference type="InterPro" id="IPR025736">
    <property type="entry name" value="PucR_C-HTH_dom"/>
</dbReference>
<keyword evidence="5" id="KW-1185">Reference proteome</keyword>
<dbReference type="Pfam" id="PF17853">
    <property type="entry name" value="GGDEF_2"/>
    <property type="match status" value="1"/>
</dbReference>
<name>A0ABN6YY19_9FIRM</name>
<sequence length="338" mass="38267">MAATSIKAKPDADSIAEFIAEFEHSGTRETIGKESLFLAEGDTAYVLAVDGTDERAVMAGRFGVSHLESLIQINRNRMDKNRFIQNLLLNDMLLVDIYNQAKKLKIPVTGKRVVFLIKSRSETESIVMETLRSLFATGIKDFITSVEEGHVILIKALEKTEDYPEVQHIADVIVDTLGMEAMVGVRVAFGTITEELKEVSGSYREAKTALEVGRIFYPQKRVLNYKVLGIGRLIHQLPEKLCEMFLDEVFEGNAAGSFEEEELTAVYTFFENNLNISETARKLYVHRNTLVYRLEKIQKKTGLDVRVFEDAMTFKIALMVEKHMRAMKEKEHSSEDAI</sequence>
<feature type="domain" description="CdaR GGDEF-like" evidence="3">
    <location>
        <begin position="96"/>
        <end position="212"/>
    </location>
</feature>
<dbReference type="InterPro" id="IPR041522">
    <property type="entry name" value="CdaR_GGDEF"/>
</dbReference>
<dbReference type="Pfam" id="PF13556">
    <property type="entry name" value="HTH_30"/>
    <property type="match status" value="1"/>
</dbReference>
<gene>
    <name evidence="4" type="ORF">Lac1_02020</name>
</gene>
<dbReference type="InterPro" id="IPR051448">
    <property type="entry name" value="CdaR-like_regulators"/>
</dbReference>
<evidence type="ECO:0000259" key="3">
    <source>
        <dbReference type="Pfam" id="PF17853"/>
    </source>
</evidence>
<protein>
    <submittedName>
        <fullName evidence="4">Uncharacterized protein</fullName>
    </submittedName>
</protein>
<dbReference type="PANTHER" id="PTHR33744">
    <property type="entry name" value="CARBOHYDRATE DIACID REGULATOR"/>
    <property type="match status" value="1"/>
</dbReference>
<feature type="domain" description="PucR C-terminal helix-turn-helix" evidence="2">
    <location>
        <begin position="265"/>
        <end position="319"/>
    </location>
</feature>
<dbReference type="PANTHER" id="PTHR33744:SF15">
    <property type="entry name" value="CARBOHYDRATE DIACID REGULATOR"/>
    <property type="match status" value="1"/>
</dbReference>
<organism evidence="4 5">
    <name type="scientific">Claveliimonas bilis</name>
    <dbReference type="NCBI Taxonomy" id="3028070"/>
    <lineage>
        <taxon>Bacteria</taxon>
        <taxon>Bacillati</taxon>
        <taxon>Bacillota</taxon>
        <taxon>Clostridia</taxon>
        <taxon>Lachnospirales</taxon>
        <taxon>Lachnospiraceae</taxon>
        <taxon>Claveliimonas</taxon>
    </lineage>
</organism>
<evidence type="ECO:0000256" key="1">
    <source>
        <dbReference type="ARBA" id="ARBA00006754"/>
    </source>
</evidence>